<protein>
    <submittedName>
        <fullName evidence="2">Uncharacterized protein</fullName>
    </submittedName>
</protein>
<proteinExistence type="predicted"/>
<name>A0ABC8KB88_ERUVS</name>
<dbReference type="AlphaFoldDB" id="A0ABC8KB88"/>
<dbReference type="EMBL" id="CAKOAT010187822">
    <property type="protein sequence ID" value="CAH8354110.1"/>
    <property type="molecule type" value="Genomic_DNA"/>
</dbReference>
<organism evidence="2 3">
    <name type="scientific">Eruca vesicaria subsp. sativa</name>
    <name type="common">Garden rocket</name>
    <name type="synonym">Eruca sativa</name>
    <dbReference type="NCBI Taxonomy" id="29727"/>
    <lineage>
        <taxon>Eukaryota</taxon>
        <taxon>Viridiplantae</taxon>
        <taxon>Streptophyta</taxon>
        <taxon>Embryophyta</taxon>
        <taxon>Tracheophyta</taxon>
        <taxon>Spermatophyta</taxon>
        <taxon>Magnoliopsida</taxon>
        <taxon>eudicotyledons</taxon>
        <taxon>Gunneridae</taxon>
        <taxon>Pentapetalae</taxon>
        <taxon>rosids</taxon>
        <taxon>malvids</taxon>
        <taxon>Brassicales</taxon>
        <taxon>Brassicaceae</taxon>
        <taxon>Brassiceae</taxon>
        <taxon>Eruca</taxon>
    </lineage>
</organism>
<evidence type="ECO:0000313" key="3">
    <source>
        <dbReference type="Proteomes" id="UP001642260"/>
    </source>
</evidence>
<comment type="caution">
    <text evidence="2">The sequence shown here is derived from an EMBL/GenBank/DDBJ whole genome shotgun (WGS) entry which is preliminary data.</text>
</comment>
<reference evidence="2 3" key="1">
    <citation type="submission" date="2022-03" db="EMBL/GenBank/DDBJ databases">
        <authorList>
            <person name="Macdonald S."/>
            <person name="Ahmed S."/>
            <person name="Newling K."/>
        </authorList>
    </citation>
    <scope>NUCLEOTIDE SEQUENCE [LARGE SCALE GENOMIC DNA]</scope>
</reference>
<feature type="compositionally biased region" description="Acidic residues" evidence="1">
    <location>
        <begin position="54"/>
        <end position="64"/>
    </location>
</feature>
<sequence>MSRWKKNTSQLSNDQDHPQAPRNDDLPTDQEVSDTFHQSVEPEQLTPLHQEPPTDQDDAMDTDDPPQIHSPIISQYAAHIHRQTPLMSTIHTTTVHDSAVHNNTSVNTSPVHDSGDHNNTSVHASPVHDNTDHNNNTDHDSPDHETDEHDRIADNIPPSSHSSPVHIATIFLPSQNTDMISPAADEQYHPNSVIYDKSDHPNSPEINHILLHGKRIYDPISPDPTFSNPPVFDSTIGPSSPQGSHLRLSPLPFTPLTSPTKSTDSGLGFAGHAATPNAFTTTALSNTPPSIGSTASATQDGLVDLTLTKDPSRHVPSREENHLAKELLSSPLIPALALITPLPQIQWDLFHKILSANIDVYHVTTSLYEFSNKSLLQLAEPKHWTTSYVSLRFLSSVTYYLSYTSVVLN</sequence>
<feature type="compositionally biased region" description="Basic and acidic residues" evidence="1">
    <location>
        <begin position="129"/>
        <end position="153"/>
    </location>
</feature>
<dbReference type="Proteomes" id="UP001642260">
    <property type="component" value="Unassembled WGS sequence"/>
</dbReference>
<feature type="compositionally biased region" description="Basic and acidic residues" evidence="1">
    <location>
        <begin position="14"/>
        <end position="25"/>
    </location>
</feature>
<gene>
    <name evidence="2" type="ORF">ERUC_LOCUS19865</name>
</gene>
<feature type="compositionally biased region" description="Polar residues" evidence="1">
    <location>
        <begin position="100"/>
        <end position="123"/>
    </location>
</feature>
<evidence type="ECO:0000313" key="2">
    <source>
        <dbReference type="EMBL" id="CAH8354110.1"/>
    </source>
</evidence>
<feature type="region of interest" description="Disordered" evidence="1">
    <location>
        <begin position="100"/>
        <end position="164"/>
    </location>
</feature>
<keyword evidence="3" id="KW-1185">Reference proteome</keyword>
<feature type="region of interest" description="Disordered" evidence="1">
    <location>
        <begin position="1"/>
        <end position="69"/>
    </location>
</feature>
<evidence type="ECO:0000256" key="1">
    <source>
        <dbReference type="SAM" id="MobiDB-lite"/>
    </source>
</evidence>
<accession>A0ABC8KB88</accession>